<dbReference type="RefSeq" id="WP_015415875.1">
    <property type="nucleotide sequence ID" value="NC_020409.1"/>
</dbReference>
<dbReference type="PANTHER" id="PTHR33121:SF76">
    <property type="entry name" value="SIGNALING PROTEIN"/>
    <property type="match status" value="1"/>
</dbReference>
<reference evidence="3" key="2">
    <citation type="journal article" date="2013" name="Stand. Genomic Sci.">
        <title>Complete genome sequence of Desulfocapsa sulfexigens, a marine deltaproteobacterium specialized in disproportionating inorganic sulfur compounds.</title>
        <authorList>
            <person name="Finster K.W."/>
            <person name="Kjeldsen K.U."/>
            <person name="Kube M."/>
            <person name="Reinhardt R."/>
            <person name="Mussmann M."/>
            <person name="Amann R."/>
            <person name="Schreiber L."/>
        </authorList>
    </citation>
    <scope>NUCLEOTIDE SEQUENCE [LARGE SCALE GENOMIC DNA]</scope>
    <source>
        <strain evidence="3">DSM 10523 / SB164P1</strain>
    </source>
</reference>
<evidence type="ECO:0000313" key="2">
    <source>
        <dbReference type="EMBL" id="CCH49832.1"/>
    </source>
</evidence>
<name>M1WTR3_PSEP2</name>
<dbReference type="HOGENOM" id="CLU_015702_0_1_7"/>
<dbReference type="Pfam" id="PF00563">
    <property type="entry name" value="EAL"/>
    <property type="match status" value="1"/>
</dbReference>
<feature type="domain" description="EAL" evidence="1">
    <location>
        <begin position="7"/>
        <end position="259"/>
    </location>
</feature>
<keyword evidence="3" id="KW-1185">Reference proteome</keyword>
<dbReference type="EMBL" id="FO203427">
    <property type="protein sequence ID" value="CCH49832.1"/>
    <property type="molecule type" value="Genomic_DNA"/>
</dbReference>
<dbReference type="InterPro" id="IPR029151">
    <property type="entry name" value="Sensor-like_sf"/>
</dbReference>
<reference evidence="2 3" key="1">
    <citation type="journal article" date="2013" name="PLoS ONE">
        <title>The first genomic and proteomic characterization of a deep-sea sulfate reducer: insights into the piezophilic lifestyle of Desulfovibrio piezophilus.</title>
        <authorList>
            <person name="Pradel N."/>
            <person name="Ji B."/>
            <person name="Gimenez G."/>
            <person name="Talla E."/>
            <person name="Lenoble P."/>
            <person name="Garel M."/>
            <person name="Tamburini C."/>
            <person name="Fourquet P."/>
            <person name="Lebrun R."/>
            <person name="Bertin P."/>
            <person name="Denis Y."/>
            <person name="Pophillat M."/>
            <person name="Barbe V."/>
            <person name="Ollivier B."/>
            <person name="Dolla A."/>
        </authorList>
    </citation>
    <scope>NUCLEOTIDE SEQUENCE [LARGE SCALE GENOMIC DNA]</scope>
    <source>
        <strain evidence="3">DSM 10523 / SB164P1</strain>
    </source>
</reference>
<dbReference type="InterPro" id="IPR035919">
    <property type="entry name" value="EAL_sf"/>
</dbReference>
<dbReference type="PATRIC" id="fig|879567.3.peg.2784"/>
<dbReference type="OrthoDB" id="5452627at2"/>
<evidence type="ECO:0000313" key="3">
    <source>
        <dbReference type="Proteomes" id="UP000011724"/>
    </source>
</evidence>
<dbReference type="PROSITE" id="PS50883">
    <property type="entry name" value="EAL"/>
    <property type="match status" value="1"/>
</dbReference>
<dbReference type="KEGG" id="dpi:BN4_12597"/>
<organism evidence="2 3">
    <name type="scientific">Pseudodesulfovibrio piezophilus (strain DSM 21447 / JCM 15486 / C1TLV30)</name>
    <name type="common">Desulfovibrio piezophilus</name>
    <dbReference type="NCBI Taxonomy" id="1322246"/>
    <lineage>
        <taxon>Bacteria</taxon>
        <taxon>Pseudomonadati</taxon>
        <taxon>Thermodesulfobacteriota</taxon>
        <taxon>Desulfovibrionia</taxon>
        <taxon>Desulfovibrionales</taxon>
        <taxon>Desulfovibrionaceae</taxon>
    </lineage>
</organism>
<accession>M1WTR3</accession>
<dbReference type="GO" id="GO:0071111">
    <property type="term" value="F:cyclic-guanylate-specific phosphodiesterase activity"/>
    <property type="evidence" value="ECO:0007669"/>
    <property type="project" value="InterPro"/>
</dbReference>
<dbReference type="SUPFAM" id="SSF141868">
    <property type="entry name" value="EAL domain-like"/>
    <property type="match status" value="1"/>
</dbReference>
<dbReference type="Proteomes" id="UP000011724">
    <property type="component" value="Chromosome"/>
</dbReference>
<dbReference type="CDD" id="cd01948">
    <property type="entry name" value="EAL"/>
    <property type="match status" value="1"/>
</dbReference>
<dbReference type="STRING" id="1322246.BN4_12597"/>
<protein>
    <recommendedName>
        <fullName evidence="1">EAL domain-containing protein</fullName>
    </recommendedName>
</protein>
<dbReference type="SMART" id="SM00052">
    <property type="entry name" value="EAL"/>
    <property type="match status" value="1"/>
</dbReference>
<evidence type="ECO:0000259" key="1">
    <source>
        <dbReference type="PROSITE" id="PS50883"/>
    </source>
</evidence>
<dbReference type="PANTHER" id="PTHR33121">
    <property type="entry name" value="CYCLIC DI-GMP PHOSPHODIESTERASE PDEF"/>
    <property type="match status" value="1"/>
</dbReference>
<dbReference type="eggNOG" id="COG2200">
    <property type="taxonomic scope" value="Bacteria"/>
</dbReference>
<dbReference type="AlphaFoldDB" id="M1WTR3"/>
<dbReference type="InterPro" id="IPR050706">
    <property type="entry name" value="Cyclic-di-GMP_PDE-like"/>
</dbReference>
<dbReference type="BioCyc" id="DPIE1322246:BN4_RS13020-MONOMER"/>
<dbReference type="SUPFAM" id="SSF103190">
    <property type="entry name" value="Sensory domain-like"/>
    <property type="match status" value="1"/>
</dbReference>
<dbReference type="InterPro" id="IPR001633">
    <property type="entry name" value="EAL_dom"/>
</dbReference>
<proteinExistence type="predicted"/>
<gene>
    <name evidence="2" type="ordered locus">BN4_12597</name>
</gene>
<sequence length="414" mass="46112">MSDQPALQVDEHSVQEIVDSKNVHTFFQPVVSVVTKAIVGFEAFSRGGSDTLCVIDPKMLFHDQLSPRLKVNVDRLCREKALMQFKPIHSNHKNLLVYVNINPDILAHVGEGSKVLMHQVASLDITLENIVLECPACKAHSPGLQEYADMYRDFGFKLCLDNCHIDDTFGSVMANLKPDFIKVGQSFYAENQRQDHSSRALDGVLSAAEGIGAAVIAQGVESEEDSLRLLAAGVHLQQGYYYTKDESDTTGDPAQMFFKKILDTHDKFKKVKRRILKQKKARYKAAFKVVSSICSKLSNTSEAGFEGMCRKMLHASDDVISLFILNDDGDQITSRHHVESRATGICSASILGSHKGADHSIQDYVLYLDMGYDKFVTQPFRSPYTGENACIISKPVFNKEGDRYLICIEMPHPG</sequence>
<dbReference type="Gene3D" id="3.20.20.450">
    <property type="entry name" value="EAL domain"/>
    <property type="match status" value="1"/>
</dbReference>